<reference evidence="2 3" key="1">
    <citation type="journal article" date="2015" name="Nature">
        <title>rRNA introns, odd ribosomes, and small enigmatic genomes across a large radiation of phyla.</title>
        <authorList>
            <person name="Brown C.T."/>
            <person name="Hug L.A."/>
            <person name="Thomas B.C."/>
            <person name="Sharon I."/>
            <person name="Castelle C.J."/>
            <person name="Singh A."/>
            <person name="Wilkins M.J."/>
            <person name="Williams K.H."/>
            <person name="Banfield J.F."/>
        </authorList>
    </citation>
    <scope>NUCLEOTIDE SEQUENCE [LARGE SCALE GENOMIC DNA]</scope>
</reference>
<feature type="transmembrane region" description="Helical" evidence="1">
    <location>
        <begin position="6"/>
        <end position="25"/>
    </location>
</feature>
<evidence type="ECO:0000313" key="3">
    <source>
        <dbReference type="Proteomes" id="UP000033847"/>
    </source>
</evidence>
<keyword evidence="1" id="KW-0472">Membrane</keyword>
<keyword evidence="1" id="KW-1133">Transmembrane helix</keyword>
<gene>
    <name evidence="2" type="ORF">UV00_C0028G0008</name>
</gene>
<dbReference type="AlphaFoldDB" id="A0A0G0YI68"/>
<accession>A0A0G0YI68</accession>
<evidence type="ECO:0000256" key="1">
    <source>
        <dbReference type="SAM" id="Phobius"/>
    </source>
</evidence>
<comment type="caution">
    <text evidence="2">The sequence shown here is derived from an EMBL/GenBank/DDBJ whole genome shotgun (WGS) entry which is preliminary data.</text>
</comment>
<keyword evidence="1" id="KW-0812">Transmembrane</keyword>
<sequence>MDVATIVEACIRLGVIPSLFIYLLFDTRKEHAEQIKEAHDRERQLMESLAKSDGVLENFAASLNKIGETLNGMDRSLSFLQKDVENLKNA</sequence>
<name>A0A0G0YI68_UNCKA</name>
<proteinExistence type="predicted"/>
<organism evidence="2 3">
    <name type="scientific">candidate division WWE3 bacterium GW2011_GWF1_42_14</name>
    <dbReference type="NCBI Taxonomy" id="1619138"/>
    <lineage>
        <taxon>Bacteria</taxon>
        <taxon>Katanobacteria</taxon>
    </lineage>
</organism>
<evidence type="ECO:0000313" key="2">
    <source>
        <dbReference type="EMBL" id="KKS36289.1"/>
    </source>
</evidence>
<protein>
    <submittedName>
        <fullName evidence="2">Uncharacterized protein</fullName>
    </submittedName>
</protein>
<dbReference type="EMBL" id="LCCU01000028">
    <property type="protein sequence ID" value="KKS36289.1"/>
    <property type="molecule type" value="Genomic_DNA"/>
</dbReference>
<dbReference type="Proteomes" id="UP000033847">
    <property type="component" value="Unassembled WGS sequence"/>
</dbReference>